<keyword evidence="3" id="KW-1185">Reference proteome</keyword>
<evidence type="ECO:0000313" key="2">
    <source>
        <dbReference type="EMBL" id="KIH99574.1"/>
    </source>
</evidence>
<proteinExistence type="predicted"/>
<gene>
    <name evidence="2" type="ORF">LP52_06780</name>
</gene>
<dbReference type="AlphaFoldDB" id="A0A0C2FJR9"/>
<dbReference type="Proteomes" id="UP000031675">
    <property type="component" value="Unassembled WGS sequence"/>
</dbReference>
<dbReference type="STRING" id="183763.LP52_06780"/>
<feature type="compositionally biased region" description="Polar residues" evidence="1">
    <location>
        <begin position="77"/>
        <end position="87"/>
    </location>
</feature>
<dbReference type="OrthoDB" id="3469122at2"/>
<accession>A0A0C2FJR9</accession>
<protein>
    <submittedName>
        <fullName evidence="2">Uncharacterized protein</fullName>
    </submittedName>
</protein>
<evidence type="ECO:0000256" key="1">
    <source>
        <dbReference type="SAM" id="MobiDB-lite"/>
    </source>
</evidence>
<dbReference type="EMBL" id="JROO01000010">
    <property type="protein sequence ID" value="KIH99574.1"/>
    <property type="molecule type" value="Genomic_DNA"/>
</dbReference>
<sequence>MIALVHTGLQMPHTRIRVTGLHQLETPTGVTGTAPLCEQDRRLGTITGPNGGAAHYQPSDRHARRTSSPNAAAARTILSTRTPSSAP</sequence>
<dbReference type="RefSeq" id="WP_040271686.1">
    <property type="nucleotide sequence ID" value="NZ_JROO01000010.1"/>
</dbReference>
<reference evidence="3" key="1">
    <citation type="journal article" date="2015" name="Chem. Biol.">
        <title>Structure, bioactivity, and resistance mechanism of streptomonomicin, an unusual lasso Peptide from an understudied halophilic actinomycete.</title>
        <authorList>
            <person name="Metelev M."/>
            <person name="Tietz J.I."/>
            <person name="Melby J.O."/>
            <person name="Blair P.M."/>
            <person name="Zhu L."/>
            <person name="Livnat I."/>
            <person name="Severinov K."/>
            <person name="Mitchell D.A."/>
        </authorList>
    </citation>
    <scope>NUCLEOTIDE SEQUENCE [LARGE SCALE GENOMIC DNA]</scope>
    <source>
        <strain evidence="3">YIM 90003</strain>
    </source>
</reference>
<comment type="caution">
    <text evidence="2">The sequence shown here is derived from an EMBL/GenBank/DDBJ whole genome shotgun (WGS) entry which is preliminary data.</text>
</comment>
<evidence type="ECO:0000313" key="3">
    <source>
        <dbReference type="Proteomes" id="UP000031675"/>
    </source>
</evidence>
<name>A0A0C2FJR9_9ACTN</name>
<organism evidence="2 3">
    <name type="scientific">Streptomonospora alba</name>
    <dbReference type="NCBI Taxonomy" id="183763"/>
    <lineage>
        <taxon>Bacteria</taxon>
        <taxon>Bacillati</taxon>
        <taxon>Actinomycetota</taxon>
        <taxon>Actinomycetes</taxon>
        <taxon>Streptosporangiales</taxon>
        <taxon>Nocardiopsidaceae</taxon>
        <taxon>Streptomonospora</taxon>
    </lineage>
</organism>
<feature type="region of interest" description="Disordered" evidence="1">
    <location>
        <begin position="48"/>
        <end position="87"/>
    </location>
</feature>